<organism evidence="11">
    <name type="scientific">Trypanosoma brucei</name>
    <dbReference type="NCBI Taxonomy" id="5691"/>
    <lineage>
        <taxon>Eukaryota</taxon>
        <taxon>Discoba</taxon>
        <taxon>Euglenozoa</taxon>
        <taxon>Kinetoplastea</taxon>
        <taxon>Metakinetoplastina</taxon>
        <taxon>Trypanosomatida</taxon>
        <taxon>Trypanosomatidae</taxon>
        <taxon>Trypanosoma</taxon>
    </lineage>
</organism>
<feature type="domain" description="Trypanosome variant surface glycoprotein A-type N-terminal" evidence="9">
    <location>
        <begin position="93"/>
        <end position="216"/>
    </location>
</feature>
<keyword evidence="3" id="KW-1003">Cell membrane</keyword>
<dbReference type="Pfam" id="PF10659">
    <property type="entry name" value="Trypan_glycop_C"/>
    <property type="match status" value="1"/>
</dbReference>
<feature type="region of interest" description="Disordered" evidence="8">
    <location>
        <begin position="305"/>
        <end position="325"/>
    </location>
</feature>
<reference evidence="11" key="1">
    <citation type="submission" date="2013-02" db="EMBL/GenBank/DDBJ databases">
        <authorList>
            <person name="Cross G.A.M."/>
            <person name="Kim H.-S."/>
            <person name="Wickstead B."/>
        </authorList>
    </citation>
    <scope>NUCLEOTIDE SEQUENCE</scope>
    <source>
        <strain evidence="11">Lister 427</strain>
    </source>
</reference>
<dbReference type="Pfam" id="PF00913">
    <property type="entry name" value="Trypan_glycop"/>
    <property type="match status" value="1"/>
</dbReference>
<feature type="region of interest" description="Disordered" evidence="8">
    <location>
        <begin position="253"/>
        <end position="279"/>
    </location>
</feature>
<dbReference type="InterPro" id="IPR001812">
    <property type="entry name" value="Trypano_VSG_A_N_dom"/>
</dbReference>
<keyword evidence="6" id="KW-0325">Glycoprotein</keyword>
<sequence length="376" mass="41162">LDSLTRRQQRQPRPHTQQVYSTKRHRFSGKRHNTAAAESTALQRQPGGAKQSAVDALSGCIKADHSIDHLSGEEEETEPDLNKNNGDFTRSKHSTPNDGTNKCALTQKDGSGGYGHTNGLSQNIKWAGGLLTFGGSDLASNPWTDISQSRESVKALEAAQSAFSDIRDKAAPTDEEVNFLKLKEQNKQSFAAVTTNHKALGLGEDKTAITITAEQQEVIRQKIKSYRDSIKQATQLEKHREAFRIQTLTTVEQPAGQTEPTQCRTESKDGAPVKEKDCSQHVNKTPTECKNLGCDHDAETKKCKPKAGTKNTAATGTEGDGASGIAGDKKCTYKKKQEDCKSPDCKWEENKCKDSSFLANKKLALMTTVIARLVQF</sequence>
<dbReference type="GO" id="GO:0042783">
    <property type="term" value="P:symbiont-mediated evasion of host immune response"/>
    <property type="evidence" value="ECO:0007669"/>
    <property type="project" value="InterPro"/>
</dbReference>
<dbReference type="Gene3D" id="3.90.150.10">
    <property type="entry name" value="Variant Surface Glycoprotein, subunit A domain 1"/>
    <property type="match status" value="1"/>
</dbReference>
<feature type="non-terminal residue" evidence="11">
    <location>
        <position position="1"/>
    </location>
</feature>
<keyword evidence="7" id="KW-0449">Lipoprotein</keyword>
<evidence type="ECO:0000313" key="11">
    <source>
        <dbReference type="EMBL" id="AGH58847.1"/>
    </source>
</evidence>
<feature type="compositionally biased region" description="Basic and acidic residues" evidence="8">
    <location>
        <begin position="265"/>
        <end position="279"/>
    </location>
</feature>
<evidence type="ECO:0000256" key="8">
    <source>
        <dbReference type="SAM" id="MobiDB-lite"/>
    </source>
</evidence>
<protein>
    <submittedName>
        <fullName evidence="11">Variant surface glycoprotein 2111</fullName>
    </submittedName>
</protein>
<evidence type="ECO:0000256" key="3">
    <source>
        <dbReference type="ARBA" id="ARBA00022475"/>
    </source>
</evidence>
<proteinExistence type="predicted"/>
<dbReference type="Gene3D" id="3.30.1680.40">
    <property type="match status" value="1"/>
</dbReference>
<evidence type="ECO:0000256" key="1">
    <source>
        <dbReference type="ARBA" id="ARBA00002523"/>
    </source>
</evidence>
<evidence type="ECO:0000259" key="9">
    <source>
        <dbReference type="Pfam" id="PF00913"/>
    </source>
</evidence>
<comment type="function">
    <text evidence="1">VSG forms a coat on the surface of the parasite. The trypanosome evades the immune response of the host by expressing a series of antigenically distinct VSGs from an estimated 1000 VSG genes.</text>
</comment>
<name>M4SVS7_9TRYP</name>
<feature type="compositionally biased region" description="Basic and acidic residues" evidence="8">
    <location>
        <begin position="62"/>
        <end position="72"/>
    </location>
</feature>
<accession>M4SVS7</accession>
<evidence type="ECO:0000256" key="6">
    <source>
        <dbReference type="ARBA" id="ARBA00023180"/>
    </source>
</evidence>
<dbReference type="AlphaFoldDB" id="M4SVS7"/>
<evidence type="ECO:0000259" key="10">
    <source>
        <dbReference type="Pfam" id="PF10659"/>
    </source>
</evidence>
<evidence type="ECO:0000256" key="2">
    <source>
        <dbReference type="ARBA" id="ARBA00004609"/>
    </source>
</evidence>
<comment type="subcellular location">
    <subcellularLocation>
        <location evidence="2">Cell membrane</location>
        <topology evidence="2">Lipid-anchor</topology>
        <topology evidence="2">GPI-anchor</topology>
    </subcellularLocation>
</comment>
<keyword evidence="5" id="KW-0472">Membrane</keyword>
<dbReference type="VEuPathDB" id="TriTrypDB:Tb1125.Tb11.v5.0870"/>
<dbReference type="InterPro" id="IPR019609">
    <property type="entry name" value="Variant_surf_glycoprt_trypan_C"/>
</dbReference>
<dbReference type="VEuPathDB" id="TriTrypDB:Tb08.27P2.220"/>
<feature type="domain" description="Trypanosome variant surface glycoprotein C-terminal" evidence="10">
    <location>
        <begin position="278"/>
        <end position="373"/>
    </location>
</feature>
<evidence type="ECO:0000256" key="4">
    <source>
        <dbReference type="ARBA" id="ARBA00022622"/>
    </source>
</evidence>
<dbReference type="SUPFAM" id="SSF58087">
    <property type="entry name" value="Variant surface glycoprotein (N-terminal domain)"/>
    <property type="match status" value="1"/>
</dbReference>
<keyword evidence="4" id="KW-0336">GPI-anchor</keyword>
<dbReference type="EMBL" id="KC611416">
    <property type="protein sequence ID" value="AGH58847.1"/>
    <property type="molecule type" value="Genomic_DNA"/>
</dbReference>
<evidence type="ECO:0000256" key="5">
    <source>
        <dbReference type="ARBA" id="ARBA00023136"/>
    </source>
</evidence>
<feature type="compositionally biased region" description="Polar residues" evidence="8">
    <location>
        <begin position="253"/>
        <end position="264"/>
    </location>
</feature>
<dbReference type="GO" id="GO:0005886">
    <property type="term" value="C:plasma membrane"/>
    <property type="evidence" value="ECO:0007669"/>
    <property type="project" value="UniProtKB-SubCell"/>
</dbReference>
<feature type="compositionally biased region" description="Low complexity" evidence="8">
    <location>
        <begin position="306"/>
        <end position="317"/>
    </location>
</feature>
<feature type="compositionally biased region" description="Polar residues" evidence="8">
    <location>
        <begin position="82"/>
        <end position="101"/>
    </location>
</feature>
<feature type="compositionally biased region" description="Basic residues" evidence="8">
    <location>
        <begin position="22"/>
        <end position="33"/>
    </location>
</feature>
<dbReference type="GO" id="GO:0098552">
    <property type="term" value="C:side of membrane"/>
    <property type="evidence" value="ECO:0007669"/>
    <property type="project" value="UniProtKB-KW"/>
</dbReference>
<dbReference type="VEuPathDB" id="TriTrypDB:Tb427_000549700"/>
<feature type="region of interest" description="Disordered" evidence="8">
    <location>
        <begin position="1"/>
        <end position="101"/>
    </location>
</feature>
<evidence type="ECO:0000256" key="7">
    <source>
        <dbReference type="ARBA" id="ARBA00023288"/>
    </source>
</evidence>
<reference evidence="11" key="2">
    <citation type="journal article" date="2014" name="Mol. Biochem. Parasitol.">
        <title>Capturing the variant surface glycoprotein repertoire (the VSGnome) of Trypanosoma brucei Lister 427.</title>
        <authorList>
            <person name="Cross G.A."/>
            <person name="Kim H.S."/>
            <person name="Wickstead B."/>
        </authorList>
    </citation>
    <scope>NUCLEOTIDE SEQUENCE</scope>
    <source>
        <strain evidence="11">Lister 427</strain>
    </source>
</reference>